<dbReference type="GO" id="GO:0005783">
    <property type="term" value="C:endoplasmic reticulum"/>
    <property type="evidence" value="ECO:0000318"/>
    <property type="project" value="GO_Central"/>
</dbReference>
<dbReference type="GO" id="GO:0005793">
    <property type="term" value="C:endoplasmic reticulum-Golgi intermediate compartment"/>
    <property type="evidence" value="ECO:0000318"/>
    <property type="project" value="GO_Central"/>
</dbReference>
<keyword evidence="5 7" id="KW-1133">Transmembrane helix</keyword>
<keyword evidence="6 7" id="KW-0472">Membrane</keyword>
<dbReference type="RefSeq" id="XP_001745529.1">
    <property type="nucleotide sequence ID" value="XM_001745477.1"/>
</dbReference>
<dbReference type="GO" id="GO:0007030">
    <property type="term" value="P:Golgi organization"/>
    <property type="evidence" value="ECO:0000318"/>
    <property type="project" value="GO_Central"/>
</dbReference>
<proteinExistence type="inferred from homology"/>
<keyword evidence="11" id="KW-1185">Reference proteome</keyword>
<keyword evidence="4 8" id="KW-0732">Signal</keyword>
<organism evidence="10 11">
    <name type="scientific">Monosiga brevicollis</name>
    <name type="common">Choanoflagellate</name>
    <dbReference type="NCBI Taxonomy" id="81824"/>
    <lineage>
        <taxon>Eukaryota</taxon>
        <taxon>Choanoflagellata</taxon>
        <taxon>Craspedida</taxon>
        <taxon>Salpingoecidae</taxon>
        <taxon>Monosiga</taxon>
    </lineage>
</organism>
<dbReference type="GO" id="GO:0005794">
    <property type="term" value="C:Golgi apparatus"/>
    <property type="evidence" value="ECO:0000318"/>
    <property type="project" value="GO_Central"/>
</dbReference>
<dbReference type="AlphaFoldDB" id="A9UYP7"/>
<dbReference type="EMBL" id="CH991550">
    <property type="protein sequence ID" value="EDQ89500.1"/>
    <property type="molecule type" value="Genomic_DNA"/>
</dbReference>
<evidence type="ECO:0000256" key="5">
    <source>
        <dbReference type="ARBA" id="ARBA00022989"/>
    </source>
</evidence>
<dbReference type="InterPro" id="IPR009038">
    <property type="entry name" value="GOLD_dom"/>
</dbReference>
<evidence type="ECO:0000313" key="10">
    <source>
        <dbReference type="EMBL" id="EDQ89500.1"/>
    </source>
</evidence>
<evidence type="ECO:0000256" key="4">
    <source>
        <dbReference type="ARBA" id="ARBA00022729"/>
    </source>
</evidence>
<protein>
    <recommendedName>
        <fullName evidence="9">GOLD domain-containing protein</fullName>
    </recommendedName>
</protein>
<evidence type="ECO:0000256" key="1">
    <source>
        <dbReference type="ARBA" id="ARBA00004479"/>
    </source>
</evidence>
<evidence type="ECO:0000256" key="3">
    <source>
        <dbReference type="ARBA" id="ARBA00022692"/>
    </source>
</evidence>
<dbReference type="OMA" id="HENLMFL"/>
<keyword evidence="3 7" id="KW-0812">Transmembrane</keyword>
<dbReference type="InterPro" id="IPR015720">
    <property type="entry name" value="Emp24-like"/>
</dbReference>
<gene>
    <name evidence="10" type="ORF">MONBRDRAFT_32307</name>
</gene>
<feature type="transmembrane region" description="Helical" evidence="7">
    <location>
        <begin position="142"/>
        <end position="164"/>
    </location>
</feature>
<dbReference type="GO" id="GO:0016020">
    <property type="term" value="C:membrane"/>
    <property type="evidence" value="ECO:0007669"/>
    <property type="project" value="UniProtKB-SubCell"/>
</dbReference>
<evidence type="ECO:0000256" key="6">
    <source>
        <dbReference type="ARBA" id="ARBA00023136"/>
    </source>
</evidence>
<sequence length="174" mass="19642">MALPLFSMRAWLAVACGLLMLSTVTSGMSFTLKGDSAKCLQEDVEKDVLVVGNYKISSNENVDVTLEVNDAQHTDVEITLTVKMGAEARSYQELGKAEKLKPMELSLRKLEDMSNQVLTSFQHLKELEASHRDTNEQTAERMLYFSIFSMVVLVVLAVGQIVYLRRYFQQKKLI</sequence>
<accession>A9UYP7</accession>
<dbReference type="Proteomes" id="UP000001357">
    <property type="component" value="Unassembled WGS sequence"/>
</dbReference>
<feature type="chain" id="PRO_5002744860" description="GOLD domain-containing protein" evidence="8">
    <location>
        <begin position="28"/>
        <end position="174"/>
    </location>
</feature>
<evidence type="ECO:0000256" key="2">
    <source>
        <dbReference type="ARBA" id="ARBA00007104"/>
    </source>
</evidence>
<dbReference type="PANTHER" id="PTHR22811">
    <property type="entry name" value="TRANSMEMBRANE EMP24 DOMAIN-CONTAINING PROTEIN"/>
    <property type="match status" value="1"/>
</dbReference>
<name>A9UYP7_MONBE</name>
<feature type="domain" description="GOLD" evidence="9">
    <location>
        <begin position="27"/>
        <end position="169"/>
    </location>
</feature>
<evidence type="ECO:0000256" key="7">
    <source>
        <dbReference type="SAM" id="Phobius"/>
    </source>
</evidence>
<comment type="subcellular location">
    <subcellularLocation>
        <location evidence="1">Membrane</location>
        <topology evidence="1">Single-pass type I membrane protein</topology>
    </subcellularLocation>
</comment>
<dbReference type="GO" id="GO:0006888">
    <property type="term" value="P:endoplasmic reticulum to Golgi vesicle-mediated transport"/>
    <property type="evidence" value="ECO:0000318"/>
    <property type="project" value="GO_Central"/>
</dbReference>
<comment type="similarity">
    <text evidence="2">Belongs to the EMP24/GP25L family.</text>
</comment>
<dbReference type="STRING" id="81824.A9UYP7"/>
<dbReference type="FunCoup" id="A9UYP7">
    <property type="interactions" value="1498"/>
</dbReference>
<dbReference type="SMART" id="SM01190">
    <property type="entry name" value="EMP24_GP25L"/>
    <property type="match status" value="1"/>
</dbReference>
<evidence type="ECO:0000259" key="9">
    <source>
        <dbReference type="SMART" id="SM01190"/>
    </source>
</evidence>
<dbReference type="KEGG" id="mbr:MONBRDRAFT_32307"/>
<dbReference type="GO" id="GO:0030134">
    <property type="term" value="C:COPII-coated ER to Golgi transport vesicle"/>
    <property type="evidence" value="ECO:0000318"/>
    <property type="project" value="GO_Central"/>
</dbReference>
<evidence type="ECO:0000256" key="8">
    <source>
        <dbReference type="SAM" id="SignalP"/>
    </source>
</evidence>
<dbReference type="GO" id="GO:0006886">
    <property type="term" value="P:intracellular protein transport"/>
    <property type="evidence" value="ECO:0000318"/>
    <property type="project" value="GO_Central"/>
</dbReference>
<dbReference type="Pfam" id="PF01105">
    <property type="entry name" value="EMP24_GP25L"/>
    <property type="match status" value="1"/>
</dbReference>
<dbReference type="GeneID" id="5890822"/>
<dbReference type="InParanoid" id="A9UYP7"/>
<feature type="signal peptide" evidence="8">
    <location>
        <begin position="1"/>
        <end position="27"/>
    </location>
</feature>
<evidence type="ECO:0000313" key="11">
    <source>
        <dbReference type="Proteomes" id="UP000001357"/>
    </source>
</evidence>
<dbReference type="eggNOG" id="KOG1691">
    <property type="taxonomic scope" value="Eukaryota"/>
</dbReference>
<reference evidence="10 11" key="1">
    <citation type="journal article" date="2008" name="Nature">
        <title>The genome of the choanoflagellate Monosiga brevicollis and the origin of metazoans.</title>
        <authorList>
            <consortium name="JGI Sequencing"/>
            <person name="King N."/>
            <person name="Westbrook M.J."/>
            <person name="Young S.L."/>
            <person name="Kuo A."/>
            <person name="Abedin M."/>
            <person name="Chapman J."/>
            <person name="Fairclough S."/>
            <person name="Hellsten U."/>
            <person name="Isogai Y."/>
            <person name="Letunic I."/>
            <person name="Marr M."/>
            <person name="Pincus D."/>
            <person name="Putnam N."/>
            <person name="Rokas A."/>
            <person name="Wright K.J."/>
            <person name="Zuzow R."/>
            <person name="Dirks W."/>
            <person name="Good M."/>
            <person name="Goodstein D."/>
            <person name="Lemons D."/>
            <person name="Li W."/>
            <person name="Lyons J.B."/>
            <person name="Morris A."/>
            <person name="Nichols S."/>
            <person name="Richter D.J."/>
            <person name="Salamov A."/>
            <person name="Bork P."/>
            <person name="Lim W.A."/>
            <person name="Manning G."/>
            <person name="Miller W.T."/>
            <person name="McGinnis W."/>
            <person name="Shapiro H."/>
            <person name="Tjian R."/>
            <person name="Grigoriev I.V."/>
            <person name="Rokhsar D."/>
        </authorList>
    </citation>
    <scope>NUCLEOTIDE SEQUENCE [LARGE SCALE GENOMIC DNA]</scope>
    <source>
        <strain evidence="11">MX1 / ATCC 50154</strain>
    </source>
</reference>